<keyword evidence="5" id="KW-0571">Peptide transport</keyword>
<keyword evidence="13" id="KW-1185">Reference proteome</keyword>
<evidence type="ECO:0000256" key="6">
    <source>
        <dbReference type="ARBA" id="ARBA00022927"/>
    </source>
</evidence>
<dbReference type="InterPro" id="IPR050366">
    <property type="entry name" value="BP-dependent_transpt_permease"/>
</dbReference>
<dbReference type="EMBL" id="FNHW01000001">
    <property type="protein sequence ID" value="SDM59456.1"/>
    <property type="molecule type" value="Genomic_DNA"/>
</dbReference>
<dbReference type="GO" id="GO:0005886">
    <property type="term" value="C:plasma membrane"/>
    <property type="evidence" value="ECO:0007669"/>
    <property type="project" value="UniProtKB-SubCell"/>
</dbReference>
<feature type="transmembrane region" description="Helical" evidence="10">
    <location>
        <begin position="254"/>
        <end position="283"/>
    </location>
</feature>
<dbReference type="Proteomes" id="UP000199544">
    <property type="component" value="Unassembled WGS sequence"/>
</dbReference>
<sequence length="339" mass="37486">MSMHEKQLNNDLFQPAVRSSDDAEKITKESTSFWQDARRRLFENKGAVAGLIIIVAILLLAFLGPLFSHNGFDDQDTSRTNLPPRIPVLENVGFLGLDGVDIRGVDQYKMKNQKDNYYWFGTDALGRDQFVRVWKGTQISLYIAFLAAAIDMIIGVAYGAISGYYGGKTDNIMQRIIEILIGIPNLIVVILLILILDPGIISITFAMVITGWTTMARIVRGQILKLKNQEFVLASLTLGAKSSRIVTKHMFPNILGSIIITSMFTIPSAIFTEAFLSFIGLGISPPTASLGSLVNEGFKSLQIYPHLVLYPAVIISLIMISFNLLGDGLRDALDPKMRK</sequence>
<keyword evidence="4 10" id="KW-0812">Transmembrane</keyword>
<keyword evidence="7 10" id="KW-1133">Transmembrane helix</keyword>
<evidence type="ECO:0000256" key="1">
    <source>
        <dbReference type="ARBA" id="ARBA00004651"/>
    </source>
</evidence>
<comment type="similarity">
    <text evidence="9">Belongs to the binding-protein-dependent transport system permease family. OppBC subfamily.</text>
</comment>
<accession>A0A1G9UHS6</accession>
<dbReference type="GO" id="GO:0015833">
    <property type="term" value="P:peptide transport"/>
    <property type="evidence" value="ECO:0007669"/>
    <property type="project" value="UniProtKB-KW"/>
</dbReference>
<dbReference type="PROSITE" id="PS50928">
    <property type="entry name" value="ABC_TM1"/>
    <property type="match status" value="1"/>
</dbReference>
<comment type="subcellular location">
    <subcellularLocation>
        <location evidence="1 10">Cell membrane</location>
        <topology evidence="1 10">Multi-pass membrane protein</topology>
    </subcellularLocation>
</comment>
<dbReference type="Pfam" id="PF12911">
    <property type="entry name" value="OppC_N"/>
    <property type="match status" value="1"/>
</dbReference>
<evidence type="ECO:0000259" key="11">
    <source>
        <dbReference type="PROSITE" id="PS50928"/>
    </source>
</evidence>
<name>A0A1G9UHS6_9BACL</name>
<dbReference type="InterPro" id="IPR000515">
    <property type="entry name" value="MetI-like"/>
</dbReference>
<evidence type="ECO:0000256" key="9">
    <source>
        <dbReference type="ARBA" id="ARBA00024202"/>
    </source>
</evidence>
<dbReference type="InterPro" id="IPR035906">
    <property type="entry name" value="MetI-like_sf"/>
</dbReference>
<gene>
    <name evidence="12" type="ORF">SAMN04488137_0932</name>
</gene>
<evidence type="ECO:0000256" key="7">
    <source>
        <dbReference type="ARBA" id="ARBA00022989"/>
    </source>
</evidence>
<evidence type="ECO:0000256" key="4">
    <source>
        <dbReference type="ARBA" id="ARBA00022692"/>
    </source>
</evidence>
<reference evidence="13" key="1">
    <citation type="submission" date="2016-10" db="EMBL/GenBank/DDBJ databases">
        <authorList>
            <person name="Varghese N."/>
            <person name="Submissions S."/>
        </authorList>
    </citation>
    <scope>NUCLEOTIDE SEQUENCE [LARGE SCALE GENOMIC DNA]</scope>
    <source>
        <strain evidence="13">CGMCC 1.6854</strain>
    </source>
</reference>
<feature type="domain" description="ABC transmembrane type-1" evidence="11">
    <location>
        <begin position="137"/>
        <end position="326"/>
    </location>
</feature>
<dbReference type="GO" id="GO:0055085">
    <property type="term" value="P:transmembrane transport"/>
    <property type="evidence" value="ECO:0007669"/>
    <property type="project" value="InterPro"/>
</dbReference>
<dbReference type="STRING" id="459525.SAMN04488137_0932"/>
<keyword evidence="2 10" id="KW-0813">Transport</keyword>
<feature type="transmembrane region" description="Helical" evidence="10">
    <location>
        <begin position="176"/>
        <end position="194"/>
    </location>
</feature>
<dbReference type="AlphaFoldDB" id="A0A1G9UHS6"/>
<feature type="transmembrane region" description="Helical" evidence="10">
    <location>
        <begin position="200"/>
        <end position="219"/>
    </location>
</feature>
<feature type="transmembrane region" description="Helical" evidence="10">
    <location>
        <begin position="139"/>
        <end position="164"/>
    </location>
</feature>
<proteinExistence type="inferred from homology"/>
<dbReference type="CDD" id="cd06261">
    <property type="entry name" value="TM_PBP2"/>
    <property type="match status" value="1"/>
</dbReference>
<evidence type="ECO:0000313" key="12">
    <source>
        <dbReference type="EMBL" id="SDM59456.1"/>
    </source>
</evidence>
<keyword evidence="6" id="KW-0653">Protein transport</keyword>
<dbReference type="Pfam" id="PF00528">
    <property type="entry name" value="BPD_transp_1"/>
    <property type="match status" value="1"/>
</dbReference>
<evidence type="ECO:0000256" key="3">
    <source>
        <dbReference type="ARBA" id="ARBA00022475"/>
    </source>
</evidence>
<keyword evidence="3" id="KW-1003">Cell membrane</keyword>
<evidence type="ECO:0000313" key="13">
    <source>
        <dbReference type="Proteomes" id="UP000199544"/>
    </source>
</evidence>
<dbReference type="InterPro" id="IPR025966">
    <property type="entry name" value="OppC_N"/>
</dbReference>
<dbReference type="PANTHER" id="PTHR43386:SF24">
    <property type="entry name" value="OLIGOPEPTIDE TRANSPORT SYSTEM PERMEASE PROTEIN AMID"/>
    <property type="match status" value="1"/>
</dbReference>
<dbReference type="GO" id="GO:0015031">
    <property type="term" value="P:protein transport"/>
    <property type="evidence" value="ECO:0007669"/>
    <property type="project" value="UniProtKB-KW"/>
</dbReference>
<feature type="transmembrane region" description="Helical" evidence="10">
    <location>
        <begin position="47"/>
        <end position="67"/>
    </location>
</feature>
<protein>
    <submittedName>
        <fullName evidence="12">Oligopeptide transport system permease protein</fullName>
    </submittedName>
</protein>
<keyword evidence="8 10" id="KW-0472">Membrane</keyword>
<feature type="transmembrane region" description="Helical" evidence="10">
    <location>
        <begin position="303"/>
        <end position="329"/>
    </location>
</feature>
<dbReference type="Gene3D" id="1.10.3720.10">
    <property type="entry name" value="MetI-like"/>
    <property type="match status" value="1"/>
</dbReference>
<evidence type="ECO:0000256" key="10">
    <source>
        <dbReference type="RuleBase" id="RU363032"/>
    </source>
</evidence>
<dbReference type="PANTHER" id="PTHR43386">
    <property type="entry name" value="OLIGOPEPTIDE TRANSPORT SYSTEM PERMEASE PROTEIN APPC"/>
    <property type="match status" value="1"/>
</dbReference>
<evidence type="ECO:0000256" key="5">
    <source>
        <dbReference type="ARBA" id="ARBA00022856"/>
    </source>
</evidence>
<organism evidence="12 13">
    <name type="scientific">Fictibacillus solisalsi</name>
    <dbReference type="NCBI Taxonomy" id="459525"/>
    <lineage>
        <taxon>Bacteria</taxon>
        <taxon>Bacillati</taxon>
        <taxon>Bacillota</taxon>
        <taxon>Bacilli</taxon>
        <taxon>Bacillales</taxon>
        <taxon>Fictibacillaceae</taxon>
        <taxon>Fictibacillus</taxon>
    </lineage>
</organism>
<dbReference type="NCBIfam" id="NF045475">
    <property type="entry name" value="Opp3C"/>
    <property type="match status" value="1"/>
</dbReference>
<evidence type="ECO:0000256" key="8">
    <source>
        <dbReference type="ARBA" id="ARBA00023136"/>
    </source>
</evidence>
<dbReference type="SUPFAM" id="SSF161098">
    <property type="entry name" value="MetI-like"/>
    <property type="match status" value="1"/>
</dbReference>
<evidence type="ECO:0000256" key="2">
    <source>
        <dbReference type="ARBA" id="ARBA00022448"/>
    </source>
</evidence>